<keyword evidence="1" id="KW-1133">Transmembrane helix</keyword>
<evidence type="ECO:0000313" key="3">
    <source>
        <dbReference type="Proteomes" id="UP001066276"/>
    </source>
</evidence>
<comment type="caution">
    <text evidence="2">The sequence shown here is derived from an EMBL/GenBank/DDBJ whole genome shotgun (WGS) entry which is preliminary data.</text>
</comment>
<evidence type="ECO:0000256" key="1">
    <source>
        <dbReference type="SAM" id="Phobius"/>
    </source>
</evidence>
<sequence>GMIGMGMSLAGCTDVSHSLCPQVILFAICFFILAVVSLSSRVCRGLHLPLDMKNAL</sequence>
<keyword evidence="1" id="KW-0472">Membrane</keyword>
<feature type="non-terminal residue" evidence="2">
    <location>
        <position position="56"/>
    </location>
</feature>
<keyword evidence="1" id="KW-0812">Transmembrane</keyword>
<accession>A0AAV7N7Z9</accession>
<feature type="non-terminal residue" evidence="2">
    <location>
        <position position="1"/>
    </location>
</feature>
<feature type="transmembrane region" description="Helical" evidence="1">
    <location>
        <begin position="23"/>
        <end position="43"/>
    </location>
</feature>
<dbReference type="EMBL" id="JANPWB010000012">
    <property type="protein sequence ID" value="KAJ1112182.1"/>
    <property type="molecule type" value="Genomic_DNA"/>
</dbReference>
<evidence type="ECO:0000313" key="2">
    <source>
        <dbReference type="EMBL" id="KAJ1112182.1"/>
    </source>
</evidence>
<name>A0AAV7N7Z9_PLEWA</name>
<gene>
    <name evidence="2" type="ORF">NDU88_000450</name>
</gene>
<proteinExistence type="predicted"/>
<organism evidence="2 3">
    <name type="scientific">Pleurodeles waltl</name>
    <name type="common">Iberian ribbed newt</name>
    <dbReference type="NCBI Taxonomy" id="8319"/>
    <lineage>
        <taxon>Eukaryota</taxon>
        <taxon>Metazoa</taxon>
        <taxon>Chordata</taxon>
        <taxon>Craniata</taxon>
        <taxon>Vertebrata</taxon>
        <taxon>Euteleostomi</taxon>
        <taxon>Amphibia</taxon>
        <taxon>Batrachia</taxon>
        <taxon>Caudata</taxon>
        <taxon>Salamandroidea</taxon>
        <taxon>Salamandridae</taxon>
        <taxon>Pleurodelinae</taxon>
        <taxon>Pleurodeles</taxon>
    </lineage>
</organism>
<reference evidence="2" key="1">
    <citation type="journal article" date="2022" name="bioRxiv">
        <title>Sequencing and chromosome-scale assembly of the giantPleurodeles waltlgenome.</title>
        <authorList>
            <person name="Brown T."/>
            <person name="Elewa A."/>
            <person name="Iarovenko S."/>
            <person name="Subramanian E."/>
            <person name="Araus A.J."/>
            <person name="Petzold A."/>
            <person name="Susuki M."/>
            <person name="Suzuki K.-i.T."/>
            <person name="Hayashi T."/>
            <person name="Toyoda A."/>
            <person name="Oliveira C."/>
            <person name="Osipova E."/>
            <person name="Leigh N.D."/>
            <person name="Simon A."/>
            <person name="Yun M.H."/>
        </authorList>
    </citation>
    <scope>NUCLEOTIDE SEQUENCE</scope>
    <source>
        <strain evidence="2">20211129_DDA</strain>
        <tissue evidence="2">Liver</tissue>
    </source>
</reference>
<dbReference type="AlphaFoldDB" id="A0AAV7N7Z9"/>
<keyword evidence="3" id="KW-1185">Reference proteome</keyword>
<dbReference type="Proteomes" id="UP001066276">
    <property type="component" value="Chromosome 8"/>
</dbReference>
<protein>
    <submittedName>
        <fullName evidence="2">Uncharacterized protein</fullName>
    </submittedName>
</protein>